<evidence type="ECO:0000313" key="4">
    <source>
        <dbReference type="Proteomes" id="UP000240621"/>
    </source>
</evidence>
<sequence>MTKIFIFAILVFLATTSFSQVAMIKDKDGFTNVRSGPNNDSTVIYKVENFELFFVFEAAKNNENWLEVYIPKNQFALGCDGSDYIKGYMHSSRIIDIYDLEKYEGDDFSFKYKLDSFSFENKIVDYVDDKWISKINGRRYYGTDGETPKIEVKSIEIIMGGKEISVPKILFSDLFECSNKFEVYKYLDAYIVDQWNSDGAGGYGITWLIDSDGVKQRLIFIP</sequence>
<feature type="chain" id="PRO_5015154921" description="SH3b domain-containing protein" evidence="1">
    <location>
        <begin position="23"/>
        <end position="222"/>
    </location>
</feature>
<feature type="signal peptide" evidence="1">
    <location>
        <begin position="1"/>
        <end position="22"/>
    </location>
</feature>
<protein>
    <recommendedName>
        <fullName evidence="2">SH3b domain-containing protein</fullName>
    </recommendedName>
</protein>
<dbReference type="RefSeq" id="WP_106542711.1">
    <property type="nucleotide sequence ID" value="NZ_BLAU01000001.1"/>
</dbReference>
<reference evidence="3 4" key="1">
    <citation type="submission" date="2018-03" db="EMBL/GenBank/DDBJ databases">
        <title>Genomic Encyclopedia of Archaeal and Bacterial Type Strains, Phase II (KMG-II): from individual species to whole genera.</title>
        <authorList>
            <person name="Goeker M."/>
        </authorList>
    </citation>
    <scope>NUCLEOTIDE SEQUENCE [LARGE SCALE GENOMIC DNA]</scope>
    <source>
        <strain evidence="3 4">DSM 27267</strain>
    </source>
</reference>
<feature type="domain" description="SH3b" evidence="2">
    <location>
        <begin position="19"/>
        <end position="98"/>
    </location>
</feature>
<organism evidence="3 4">
    <name type="scientific">Prolixibacter denitrificans</name>
    <dbReference type="NCBI Taxonomy" id="1541063"/>
    <lineage>
        <taxon>Bacteria</taxon>
        <taxon>Pseudomonadati</taxon>
        <taxon>Bacteroidota</taxon>
        <taxon>Bacteroidia</taxon>
        <taxon>Marinilabiliales</taxon>
        <taxon>Prolixibacteraceae</taxon>
        <taxon>Prolixibacter</taxon>
    </lineage>
</organism>
<gene>
    <name evidence="3" type="ORF">CLV93_1073</name>
</gene>
<accession>A0A2P8CAA1</accession>
<dbReference type="AlphaFoldDB" id="A0A2P8CAA1"/>
<dbReference type="EMBL" id="PYGC01000007">
    <property type="protein sequence ID" value="PSK81897.1"/>
    <property type="molecule type" value="Genomic_DNA"/>
</dbReference>
<proteinExistence type="predicted"/>
<comment type="caution">
    <text evidence="3">The sequence shown here is derived from an EMBL/GenBank/DDBJ whole genome shotgun (WGS) entry which is preliminary data.</text>
</comment>
<evidence type="ECO:0000313" key="3">
    <source>
        <dbReference type="EMBL" id="PSK81897.1"/>
    </source>
</evidence>
<keyword evidence="1" id="KW-0732">Signal</keyword>
<dbReference type="Proteomes" id="UP000240621">
    <property type="component" value="Unassembled WGS sequence"/>
</dbReference>
<dbReference type="InterPro" id="IPR003646">
    <property type="entry name" value="SH3-like_bac-type"/>
</dbReference>
<evidence type="ECO:0000256" key="1">
    <source>
        <dbReference type="SAM" id="SignalP"/>
    </source>
</evidence>
<name>A0A2P8CAA1_9BACT</name>
<evidence type="ECO:0000259" key="2">
    <source>
        <dbReference type="PROSITE" id="PS51781"/>
    </source>
</evidence>
<dbReference type="PROSITE" id="PS51781">
    <property type="entry name" value="SH3B"/>
    <property type="match status" value="1"/>
</dbReference>
<dbReference type="OrthoDB" id="7054664at2"/>